<evidence type="ECO:0000256" key="2">
    <source>
        <dbReference type="ARBA" id="ARBA00022723"/>
    </source>
</evidence>
<feature type="chain" id="PRO_5016292661" evidence="5">
    <location>
        <begin position="23"/>
        <end position="238"/>
    </location>
</feature>
<dbReference type="GO" id="GO:0046872">
    <property type="term" value="F:metal ion binding"/>
    <property type="evidence" value="ECO:0007669"/>
    <property type="project" value="UniProtKB-KW"/>
</dbReference>
<dbReference type="Proteomes" id="UP000250197">
    <property type="component" value="Chromosome"/>
</dbReference>
<dbReference type="Gene3D" id="3.40.190.10">
    <property type="entry name" value="Periplasmic binding protein-like II"/>
    <property type="match status" value="2"/>
</dbReference>
<keyword evidence="2 4" id="KW-0479">Metal-binding</keyword>
<evidence type="ECO:0000256" key="5">
    <source>
        <dbReference type="SAM" id="SignalP"/>
    </source>
</evidence>
<reference evidence="6 7" key="1">
    <citation type="submission" date="2017-05" db="EMBL/GenBank/DDBJ databases">
        <title>Complete genome sequence of Corynebacterium striatum KC-Na-1 isolated from Neophocaena asiaeorientalis in Korea.</title>
        <authorList>
            <person name="Kim J.H."/>
            <person name="Lee K."/>
        </authorList>
    </citation>
    <scope>NUCLEOTIDE SEQUENCE [LARGE SCALE GENOMIC DNA]</scope>
    <source>
        <strain evidence="6 7">KC-Na-01</strain>
    </source>
</reference>
<evidence type="ECO:0000256" key="1">
    <source>
        <dbReference type="ARBA" id="ARBA00009175"/>
    </source>
</evidence>
<dbReference type="Pfam" id="PF13531">
    <property type="entry name" value="SBP_bac_11"/>
    <property type="match status" value="1"/>
</dbReference>
<dbReference type="InterPro" id="IPR005950">
    <property type="entry name" value="ModA"/>
</dbReference>
<evidence type="ECO:0000313" key="7">
    <source>
        <dbReference type="Proteomes" id="UP000250197"/>
    </source>
</evidence>
<dbReference type="KEGG" id="cstr:CBE89_08290"/>
<dbReference type="GO" id="GO:0015689">
    <property type="term" value="P:molybdate ion transport"/>
    <property type="evidence" value="ECO:0007669"/>
    <property type="project" value="InterPro"/>
</dbReference>
<dbReference type="InterPro" id="IPR050682">
    <property type="entry name" value="ModA/WtpA"/>
</dbReference>
<keyword evidence="4" id="KW-0500">Molybdenum</keyword>
<feature type="signal peptide" evidence="5">
    <location>
        <begin position="1"/>
        <end position="22"/>
    </location>
</feature>
<organism evidence="6 7">
    <name type="scientific">Corynebacterium striatum</name>
    <dbReference type="NCBI Taxonomy" id="43770"/>
    <lineage>
        <taxon>Bacteria</taxon>
        <taxon>Bacillati</taxon>
        <taxon>Actinomycetota</taxon>
        <taxon>Actinomycetes</taxon>
        <taxon>Mycobacteriales</taxon>
        <taxon>Corynebacteriaceae</taxon>
        <taxon>Corynebacterium</taxon>
    </lineage>
</organism>
<feature type="binding site" evidence="4">
    <location>
        <position position="35"/>
    </location>
    <ligand>
        <name>molybdate</name>
        <dbReference type="ChEBI" id="CHEBI:36264"/>
    </ligand>
</feature>
<accession>A0A2Z2IYH1</accession>
<comment type="similarity">
    <text evidence="1">Belongs to the bacterial solute-binding protein ModA family.</text>
</comment>
<proteinExistence type="inferred from homology"/>
<name>A0A2Z2IYH1_CORST</name>
<dbReference type="PIRSF" id="PIRSF004846">
    <property type="entry name" value="ModA"/>
    <property type="match status" value="1"/>
</dbReference>
<dbReference type="EMBL" id="CP021252">
    <property type="protein sequence ID" value="ART21499.1"/>
    <property type="molecule type" value="Genomic_DNA"/>
</dbReference>
<dbReference type="NCBIfam" id="TIGR01256">
    <property type="entry name" value="modA"/>
    <property type="match status" value="1"/>
</dbReference>
<feature type="binding site" evidence="4">
    <location>
        <position position="56"/>
    </location>
    <ligand>
        <name>molybdate</name>
        <dbReference type="ChEBI" id="CHEBI:36264"/>
    </ligand>
</feature>
<dbReference type="AlphaFoldDB" id="A0A2Z2IYH1"/>
<dbReference type="GO" id="GO:0030973">
    <property type="term" value="F:molybdate ion binding"/>
    <property type="evidence" value="ECO:0007669"/>
    <property type="project" value="TreeGrafter"/>
</dbReference>
<dbReference type="SUPFAM" id="SSF53850">
    <property type="entry name" value="Periplasmic binding protein-like II"/>
    <property type="match status" value="1"/>
</dbReference>
<evidence type="ECO:0000256" key="3">
    <source>
        <dbReference type="ARBA" id="ARBA00022729"/>
    </source>
</evidence>
<feature type="binding site" evidence="4">
    <location>
        <position position="175"/>
    </location>
    <ligand>
        <name>molybdate</name>
        <dbReference type="ChEBI" id="CHEBI:36264"/>
    </ligand>
</feature>
<protein>
    <submittedName>
        <fullName evidence="6">Molybdate ABC transporter substrate-binding protein</fullName>
    </submittedName>
</protein>
<evidence type="ECO:0000256" key="4">
    <source>
        <dbReference type="PIRSR" id="PIRSR004846-1"/>
    </source>
</evidence>
<gene>
    <name evidence="6" type="ORF">CBE89_08290</name>
</gene>
<evidence type="ECO:0000313" key="6">
    <source>
        <dbReference type="EMBL" id="ART21499.1"/>
    </source>
</evidence>
<sequence length="238" mass="25111">MKKLLTPLIASALAASSLSACASDPAELNVFAASSTRVLNDALTATSPVLINNGGSASLVEQIHQGAPADLLITASEKTMDKAVDNGDVDTPRVLATNTMVMVVPPGNPAGISSVRDLSEEDYFVSCDPSVPCGDITEKIMKDLHLTITPDSQEGQVADVVGKVASGEADAGFVYSTDAAANPELEVIPIEGAEKFRNKIMGAVVKHTERRDDAEQLLDMLSDDFDETWTKYGFQPAD</sequence>
<dbReference type="PANTHER" id="PTHR30632">
    <property type="entry name" value="MOLYBDATE-BINDING PERIPLASMIC PROTEIN"/>
    <property type="match status" value="1"/>
</dbReference>
<feature type="binding site" evidence="4">
    <location>
        <position position="157"/>
    </location>
    <ligand>
        <name>molybdate</name>
        <dbReference type="ChEBI" id="CHEBI:36264"/>
    </ligand>
</feature>
<dbReference type="PANTHER" id="PTHR30632:SF0">
    <property type="entry name" value="SULFATE-BINDING PROTEIN"/>
    <property type="match status" value="1"/>
</dbReference>
<dbReference type="RefSeq" id="WP_086891579.1">
    <property type="nucleotide sequence ID" value="NZ_CP021252.1"/>
</dbReference>
<keyword evidence="3 5" id="KW-0732">Signal</keyword>
<dbReference type="PROSITE" id="PS51257">
    <property type="entry name" value="PROKAR_LIPOPROTEIN"/>
    <property type="match status" value="1"/>
</dbReference>